<dbReference type="SUPFAM" id="SSF53474">
    <property type="entry name" value="alpha/beta-Hydrolases"/>
    <property type="match status" value="1"/>
</dbReference>
<feature type="domain" description="Xaa-Pro dipeptidyl-peptidase C-terminal" evidence="2">
    <location>
        <begin position="338"/>
        <end position="578"/>
    </location>
</feature>
<keyword evidence="1 3" id="KW-0378">Hydrolase</keyword>
<dbReference type="SMART" id="SM00939">
    <property type="entry name" value="PepX_C"/>
    <property type="match status" value="1"/>
</dbReference>
<dbReference type="InterPro" id="IPR029058">
    <property type="entry name" value="AB_hydrolase_fold"/>
</dbReference>
<dbReference type="Proteomes" id="UP000526501">
    <property type="component" value="Unassembled WGS sequence"/>
</dbReference>
<dbReference type="InterPro" id="IPR013736">
    <property type="entry name" value="Xaa-Pro_dipept_C"/>
</dbReference>
<keyword evidence="4" id="KW-1185">Reference proteome</keyword>
<dbReference type="SUPFAM" id="SSF49785">
    <property type="entry name" value="Galactose-binding domain-like"/>
    <property type="match status" value="1"/>
</dbReference>
<evidence type="ECO:0000313" key="4">
    <source>
        <dbReference type="Proteomes" id="UP000526501"/>
    </source>
</evidence>
<dbReference type="RefSeq" id="WP_185660593.1">
    <property type="nucleotide sequence ID" value="NZ_CAWPOO010000012.1"/>
</dbReference>
<dbReference type="Pfam" id="PF02129">
    <property type="entry name" value="Peptidase_S15"/>
    <property type="match status" value="1"/>
</dbReference>
<evidence type="ECO:0000259" key="2">
    <source>
        <dbReference type="SMART" id="SM00939"/>
    </source>
</evidence>
<accession>A0A7X1B6R8</accession>
<reference evidence="3 4" key="1">
    <citation type="submission" date="2020-07" db="EMBL/GenBank/DDBJ databases">
        <authorList>
            <person name="Feng X."/>
        </authorList>
    </citation>
    <scope>NUCLEOTIDE SEQUENCE [LARGE SCALE GENOMIC DNA]</scope>
    <source>
        <strain evidence="3 4">JCM23202</strain>
    </source>
</reference>
<organism evidence="3 4">
    <name type="scientific">Pelagicoccus albus</name>
    <dbReference type="NCBI Taxonomy" id="415222"/>
    <lineage>
        <taxon>Bacteria</taxon>
        <taxon>Pseudomonadati</taxon>
        <taxon>Verrucomicrobiota</taxon>
        <taxon>Opitutia</taxon>
        <taxon>Puniceicoccales</taxon>
        <taxon>Pelagicoccaceae</taxon>
        <taxon>Pelagicoccus</taxon>
    </lineage>
</organism>
<dbReference type="PANTHER" id="PTHR43056">
    <property type="entry name" value="PEPTIDASE S9 PROLYL OLIGOPEPTIDASE"/>
    <property type="match status" value="1"/>
</dbReference>
<dbReference type="InterPro" id="IPR050585">
    <property type="entry name" value="Xaa-Pro_dipeptidyl-ppase/CocE"/>
</dbReference>
<dbReference type="Gene3D" id="1.10.3020.10">
    <property type="entry name" value="alpha-amino acid ester hydrolase ( Helical cap domain)"/>
    <property type="match status" value="1"/>
</dbReference>
<gene>
    <name evidence="3" type="ORF">H5P27_11810</name>
</gene>
<dbReference type="GO" id="GO:0008239">
    <property type="term" value="F:dipeptidyl-peptidase activity"/>
    <property type="evidence" value="ECO:0007669"/>
    <property type="project" value="InterPro"/>
</dbReference>
<evidence type="ECO:0000313" key="3">
    <source>
        <dbReference type="EMBL" id="MBC2606728.1"/>
    </source>
</evidence>
<dbReference type="AlphaFoldDB" id="A0A7X1B6R8"/>
<dbReference type="Pfam" id="PF08530">
    <property type="entry name" value="PepX_C"/>
    <property type="match status" value="1"/>
</dbReference>
<dbReference type="NCBIfam" id="TIGR00976">
    <property type="entry name" value="CocE_NonD"/>
    <property type="match status" value="1"/>
</dbReference>
<dbReference type="Gene3D" id="2.60.120.260">
    <property type="entry name" value="Galactose-binding domain-like"/>
    <property type="match status" value="1"/>
</dbReference>
<dbReference type="InterPro" id="IPR000383">
    <property type="entry name" value="Xaa-Pro-like_dom"/>
</dbReference>
<protein>
    <submittedName>
        <fullName evidence="3">CocE/NonD family hydrolase</fullName>
    </submittedName>
</protein>
<dbReference type="PANTHER" id="PTHR43056:SF10">
    <property type="entry name" value="COCE_NOND FAMILY, PUTATIVE (AFU_ORTHOLOGUE AFUA_7G00600)-RELATED"/>
    <property type="match status" value="1"/>
</dbReference>
<comment type="caution">
    <text evidence="3">The sequence shown here is derived from an EMBL/GenBank/DDBJ whole genome shotgun (WGS) entry which is preliminary data.</text>
</comment>
<name>A0A7X1B6R8_9BACT</name>
<dbReference type="Gene3D" id="3.40.50.1820">
    <property type="entry name" value="alpha/beta hydrolase"/>
    <property type="match status" value="1"/>
</dbReference>
<evidence type="ECO:0000256" key="1">
    <source>
        <dbReference type="ARBA" id="ARBA00022801"/>
    </source>
</evidence>
<dbReference type="InterPro" id="IPR005674">
    <property type="entry name" value="CocE/Ser_esterase"/>
</dbReference>
<proteinExistence type="predicted"/>
<dbReference type="EMBL" id="JACHVC010000012">
    <property type="protein sequence ID" value="MBC2606728.1"/>
    <property type="molecule type" value="Genomic_DNA"/>
</dbReference>
<dbReference type="InterPro" id="IPR008979">
    <property type="entry name" value="Galactose-bd-like_sf"/>
</dbReference>
<sequence length="586" mass="66299">MPFSNPAPFHLLLKKWPTAIICWLVSLSIPVFAEEEPQFPEDVQIRYHVPVPMRDGVELATDVYLPDSSGGPFPTLFVRDIYSNGASAVRQRYAKLATASGYAFVFQICRGRYDSEGDWYPYFQEQNDGDDGLSWIAKQEWSDGQVGMFGSSYLASVQWLAALNDNPALVAIAPGVSPGNYYRDVAYPGGAFSLLSRASWGIGLAGSRTIMSYPISWETSVEHLPLKTLDKSLGFDVRHFQDWLDHPNYDSYWKPLNLEVRAPEMSVPALNIGGWYDAFLRSTIGSYVTMTKEARTERARQNQRLVIGPWPHGWNRKTTTGDLDFGPDALIDWDRLHLDWFDHWLKGEEVEEQAPVQIFVMGDNVWRDEYEWPLARTEYTPFYFHADGSLDSVTPEGEVSPLSYVYDPTDPVQTIGGNIMRTQVRGPRDQRPLDDRKDILRFSTAPFEEKMEITGPLTVNLYASSSAKDTDFMAKLVVVRPDGFSFNLADGVIRARYRQGFEQPVLIEPGEVLLYEIDVWATSYVLQPGERLRVDITSSNFPRLNRNPNTGAAFGETTEMQSATQTIHLSETYPSHIVLPVIPKKD</sequence>